<evidence type="ECO:0000313" key="4">
    <source>
        <dbReference type="Proteomes" id="UP001240150"/>
    </source>
</evidence>
<reference evidence="3 4" key="1">
    <citation type="submission" date="2023-06" db="EMBL/GenBank/DDBJ databases">
        <authorList>
            <person name="Yushchuk O."/>
            <person name="Binda E."/>
            <person name="Ruckert-Reed C."/>
            <person name="Fedorenko V."/>
            <person name="Kalinowski J."/>
            <person name="Marinelli F."/>
        </authorList>
    </citation>
    <scope>NUCLEOTIDE SEQUENCE [LARGE SCALE GENOMIC DNA]</scope>
    <source>
        <strain evidence="3 4">NRRL 3884</strain>
    </source>
</reference>
<evidence type="ECO:0008006" key="5">
    <source>
        <dbReference type="Google" id="ProtNLM"/>
    </source>
</evidence>
<keyword evidence="2" id="KW-0732">Signal</keyword>
<feature type="signal peptide" evidence="2">
    <location>
        <begin position="1"/>
        <end position="18"/>
    </location>
</feature>
<dbReference type="RefSeq" id="WP_284914596.1">
    <property type="nucleotide sequence ID" value="NZ_CP126980.1"/>
</dbReference>
<keyword evidence="4" id="KW-1185">Reference proteome</keyword>
<accession>A0ABY8WAG7</accession>
<dbReference type="EMBL" id="CP126980">
    <property type="protein sequence ID" value="WIM93389.1"/>
    <property type="molecule type" value="Genomic_DNA"/>
</dbReference>
<feature type="region of interest" description="Disordered" evidence="1">
    <location>
        <begin position="25"/>
        <end position="91"/>
    </location>
</feature>
<dbReference type="PROSITE" id="PS51257">
    <property type="entry name" value="PROKAR_LIPOPROTEIN"/>
    <property type="match status" value="1"/>
</dbReference>
<feature type="compositionally biased region" description="Low complexity" evidence="1">
    <location>
        <begin position="25"/>
        <end position="56"/>
    </location>
</feature>
<evidence type="ECO:0000313" key="3">
    <source>
        <dbReference type="EMBL" id="WIM93389.1"/>
    </source>
</evidence>
<name>A0ABY8WAG7_9ACTN</name>
<feature type="chain" id="PRO_5045505481" description="Secreted protein" evidence="2">
    <location>
        <begin position="19"/>
        <end position="176"/>
    </location>
</feature>
<organism evidence="3 4">
    <name type="scientific">Actinoplanes oblitus</name>
    <dbReference type="NCBI Taxonomy" id="3040509"/>
    <lineage>
        <taxon>Bacteria</taxon>
        <taxon>Bacillati</taxon>
        <taxon>Actinomycetota</taxon>
        <taxon>Actinomycetes</taxon>
        <taxon>Micromonosporales</taxon>
        <taxon>Micromonosporaceae</taxon>
        <taxon>Actinoplanes</taxon>
    </lineage>
</organism>
<sequence>MNVRTPLVVAAVAAAALAGCSSTESGGSAAPAGTASAAGAASTAPSPLASSPPAGGTAVGSSAAPVHSTRTAAAPVHSTRTATAKPAAGGCPPSEATLLKALRSSKVGDALAPTDTLTDITCYQGYALGQTHPKQADDAEVVFHYTGGAWHAVNGGTSDYCDGVVPAAVRPHLEHC</sequence>
<gene>
    <name evidence="3" type="ORF">ACTOB_005366</name>
</gene>
<evidence type="ECO:0000256" key="2">
    <source>
        <dbReference type="SAM" id="SignalP"/>
    </source>
</evidence>
<dbReference type="Proteomes" id="UP001240150">
    <property type="component" value="Chromosome"/>
</dbReference>
<evidence type="ECO:0000256" key="1">
    <source>
        <dbReference type="SAM" id="MobiDB-lite"/>
    </source>
</evidence>
<proteinExistence type="predicted"/>
<protein>
    <recommendedName>
        <fullName evidence="5">Secreted protein</fullName>
    </recommendedName>
</protein>